<organism evidence="2 3">
    <name type="scientific">Burkholderia lata (strain ATCC 17760 / DSM 23089 / LMG 22485 / NCIMB 9086 / R18194 / 383)</name>
    <dbReference type="NCBI Taxonomy" id="482957"/>
    <lineage>
        <taxon>Bacteria</taxon>
        <taxon>Pseudomonadati</taxon>
        <taxon>Pseudomonadota</taxon>
        <taxon>Betaproteobacteria</taxon>
        <taxon>Burkholderiales</taxon>
        <taxon>Burkholderiaceae</taxon>
        <taxon>Burkholderia</taxon>
        <taxon>Burkholderia cepacia complex</taxon>
    </lineage>
</organism>
<protein>
    <submittedName>
        <fullName evidence="2">Uncharacterized protein</fullName>
    </submittedName>
</protein>
<gene>
    <name evidence="2" type="ORF">BLA39750_06040</name>
</gene>
<evidence type="ECO:0000313" key="3">
    <source>
        <dbReference type="Proteomes" id="UP000494110"/>
    </source>
</evidence>
<evidence type="ECO:0000256" key="1">
    <source>
        <dbReference type="SAM" id="MobiDB-lite"/>
    </source>
</evidence>
<proteinExistence type="predicted"/>
<evidence type="ECO:0000313" key="2">
    <source>
        <dbReference type="EMBL" id="VWD49753.1"/>
    </source>
</evidence>
<feature type="compositionally biased region" description="Gly residues" evidence="1">
    <location>
        <begin position="25"/>
        <end position="38"/>
    </location>
</feature>
<sequence length="38" mass="3863">MTGFVLLFVDRLLATMPYDSTSVSNGGGIGGADESGRA</sequence>
<name>A0A6P3ASC9_BURL3</name>
<dbReference type="Proteomes" id="UP000494110">
    <property type="component" value="Unassembled WGS sequence"/>
</dbReference>
<reference evidence="2 3" key="1">
    <citation type="submission" date="2019-09" db="EMBL/GenBank/DDBJ databases">
        <authorList>
            <person name="Depoorter E."/>
        </authorList>
    </citation>
    <scope>NUCLEOTIDE SEQUENCE [LARGE SCALE GENOMIC DNA]</scope>
    <source>
        <strain evidence="2">R-39750</strain>
    </source>
</reference>
<dbReference type="EMBL" id="CABVQN010000038">
    <property type="protein sequence ID" value="VWD49753.1"/>
    <property type="molecule type" value="Genomic_DNA"/>
</dbReference>
<dbReference type="AlphaFoldDB" id="A0A6P3ASC9"/>
<feature type="region of interest" description="Disordered" evidence="1">
    <location>
        <begin position="18"/>
        <end position="38"/>
    </location>
</feature>
<accession>A0A6P3ASC9</accession>